<evidence type="ECO:0000313" key="3">
    <source>
        <dbReference type="EMBL" id="MBB6551023.1"/>
    </source>
</evidence>
<feature type="repeat" description="TPR" evidence="1">
    <location>
        <begin position="504"/>
        <end position="537"/>
    </location>
</feature>
<feature type="region of interest" description="Disordered" evidence="2">
    <location>
        <begin position="195"/>
        <end position="214"/>
    </location>
</feature>
<evidence type="ECO:0000256" key="2">
    <source>
        <dbReference type="SAM" id="MobiDB-lite"/>
    </source>
</evidence>
<proteinExistence type="predicted"/>
<evidence type="ECO:0000313" key="4">
    <source>
        <dbReference type="Proteomes" id="UP000565579"/>
    </source>
</evidence>
<dbReference type="InterPro" id="IPR019734">
    <property type="entry name" value="TPR_rpt"/>
</dbReference>
<dbReference type="EMBL" id="JACHMI010000001">
    <property type="protein sequence ID" value="MBB6551023.1"/>
    <property type="molecule type" value="Genomic_DNA"/>
</dbReference>
<dbReference type="SMART" id="SM00028">
    <property type="entry name" value="TPR"/>
    <property type="match status" value="1"/>
</dbReference>
<dbReference type="PROSITE" id="PS50005">
    <property type="entry name" value="TPR"/>
    <property type="match status" value="1"/>
</dbReference>
<dbReference type="AlphaFoldDB" id="A0A7X0U0Y6"/>
<keyword evidence="1" id="KW-0802">TPR repeat</keyword>
<keyword evidence="4" id="KW-1185">Reference proteome</keyword>
<comment type="caution">
    <text evidence="3">The sequence shown here is derived from an EMBL/GenBank/DDBJ whole genome shotgun (WGS) entry which is preliminary data.</text>
</comment>
<accession>A0A7X0U0Y6</accession>
<protein>
    <recommendedName>
        <fullName evidence="5">NB-ARC domain-containing protein</fullName>
    </recommendedName>
</protein>
<dbReference type="PRINTS" id="PR00364">
    <property type="entry name" value="DISEASERSIST"/>
</dbReference>
<feature type="region of interest" description="Disordered" evidence="2">
    <location>
        <begin position="538"/>
        <end position="557"/>
    </location>
</feature>
<dbReference type="Gene3D" id="1.25.40.10">
    <property type="entry name" value="Tetratricopeptide repeat domain"/>
    <property type="match status" value="1"/>
</dbReference>
<dbReference type="SUPFAM" id="SSF52540">
    <property type="entry name" value="P-loop containing nucleoside triphosphate hydrolases"/>
    <property type="match status" value="1"/>
</dbReference>
<organism evidence="3 4">
    <name type="scientific">Nonomuraea rubra</name>
    <dbReference type="NCBI Taxonomy" id="46180"/>
    <lineage>
        <taxon>Bacteria</taxon>
        <taxon>Bacillati</taxon>
        <taxon>Actinomycetota</taxon>
        <taxon>Actinomycetes</taxon>
        <taxon>Streptosporangiales</taxon>
        <taxon>Streptosporangiaceae</taxon>
        <taxon>Nonomuraea</taxon>
    </lineage>
</organism>
<evidence type="ECO:0008006" key="5">
    <source>
        <dbReference type="Google" id="ProtNLM"/>
    </source>
</evidence>
<evidence type="ECO:0000256" key="1">
    <source>
        <dbReference type="PROSITE-ProRule" id="PRU00339"/>
    </source>
</evidence>
<dbReference type="Gene3D" id="3.40.50.300">
    <property type="entry name" value="P-loop containing nucleotide triphosphate hydrolases"/>
    <property type="match status" value="1"/>
</dbReference>
<dbReference type="InterPro" id="IPR011990">
    <property type="entry name" value="TPR-like_helical_dom_sf"/>
</dbReference>
<dbReference type="PANTHER" id="PTHR47691">
    <property type="entry name" value="REGULATOR-RELATED"/>
    <property type="match status" value="1"/>
</dbReference>
<sequence length="557" mass="60135">MPEQVAAVPEWQPGAAVPEHVATVIGRLFAGREAELRRLDEALSPEGTASGERMARAIAIVGAGGVGKTRLALHWAHRNARLFPDGQLHVDLRGSDPVTPTVPPEEAVRGFLLALGTDPRAIPAGPEAQTRLYRRLMAGRRMLVLIDDAPSTAHAEALLPGTTSSAVLVTTRRHPPAPLPVPGAGDVRALHPDRPDVRVPHPGGPGARVPHPDRPDMRVLALEGLSEQEASRLLVRSAGTTQPHAVRDLLRHCAGLPLALGIVAARVAARPHLPLDTLTAELRNAITHPTASDTGEITGGLRAVLHAAHLSLAEDAKRLFLALGPAPVPDIGVPAAASLAALPTARTRTLMRLLEAAHLVIQHRPGRYRMHDLIRLYALEQAEPASSAAALRRLADHYLHTAARGERTLAPQSEPITMNPPAQGVDLTPLTTGQDALEWFDAERDCLLTLLRWTADQDWNENTWRIAWSMDAMLQRTGHVHDRVRVWETAVFAAERLGAAAVQCLAYRRLGHAHLQAGDHPAALPALRRALALARHLRHPRGTRPAEPRSVQRHLIG</sequence>
<gene>
    <name evidence="3" type="ORF">HD593_005818</name>
</gene>
<dbReference type="PANTHER" id="PTHR47691:SF3">
    <property type="entry name" value="HTH-TYPE TRANSCRIPTIONAL REGULATOR RV0890C-RELATED"/>
    <property type="match status" value="1"/>
</dbReference>
<reference evidence="3 4" key="1">
    <citation type="submission" date="2020-08" db="EMBL/GenBank/DDBJ databases">
        <title>Sequencing the genomes of 1000 actinobacteria strains.</title>
        <authorList>
            <person name="Klenk H.-P."/>
        </authorList>
    </citation>
    <scope>NUCLEOTIDE SEQUENCE [LARGE SCALE GENOMIC DNA]</scope>
    <source>
        <strain evidence="3 4">DSM 43768</strain>
    </source>
</reference>
<dbReference type="InterPro" id="IPR027417">
    <property type="entry name" value="P-loop_NTPase"/>
</dbReference>
<name>A0A7X0U0Y6_9ACTN</name>
<dbReference type="Proteomes" id="UP000565579">
    <property type="component" value="Unassembled WGS sequence"/>
</dbReference>
<dbReference type="RefSeq" id="WP_185105179.1">
    <property type="nucleotide sequence ID" value="NZ_BAAAXY010000163.1"/>
</dbReference>